<evidence type="ECO:0000313" key="2">
    <source>
        <dbReference type="Proteomes" id="UP001159427"/>
    </source>
</evidence>
<reference evidence="1 2" key="1">
    <citation type="submission" date="2022-05" db="EMBL/GenBank/DDBJ databases">
        <authorList>
            <consortium name="Genoscope - CEA"/>
            <person name="William W."/>
        </authorList>
    </citation>
    <scope>NUCLEOTIDE SEQUENCE [LARGE SCALE GENOMIC DNA]</scope>
</reference>
<comment type="caution">
    <text evidence="1">The sequence shown here is derived from an EMBL/GenBank/DDBJ whole genome shotgun (WGS) entry which is preliminary data.</text>
</comment>
<accession>A0ABN8QGJ1</accession>
<proteinExistence type="predicted"/>
<evidence type="ECO:0000313" key="1">
    <source>
        <dbReference type="EMBL" id="CAH3164169.1"/>
    </source>
</evidence>
<protein>
    <submittedName>
        <fullName evidence="1">Uncharacterized protein</fullName>
    </submittedName>
</protein>
<sequence>MATTVSPGSEKCLADSPVVQPMDSFRELNESEVQKLIEATPKKFCWLDPMPTLLVVGYIDILLPVIIKVINLSLQTGSFAEQWKCAVCRPVSNLQYISKLTVKAVFSQTHEHRVVNEIYPDLQSSSL</sequence>
<organism evidence="1 2">
    <name type="scientific">Porites evermanni</name>
    <dbReference type="NCBI Taxonomy" id="104178"/>
    <lineage>
        <taxon>Eukaryota</taxon>
        <taxon>Metazoa</taxon>
        <taxon>Cnidaria</taxon>
        <taxon>Anthozoa</taxon>
        <taxon>Hexacorallia</taxon>
        <taxon>Scleractinia</taxon>
        <taxon>Fungiina</taxon>
        <taxon>Poritidae</taxon>
        <taxon>Porites</taxon>
    </lineage>
</organism>
<dbReference type="EMBL" id="CALNXI010001306">
    <property type="protein sequence ID" value="CAH3164169.1"/>
    <property type="molecule type" value="Genomic_DNA"/>
</dbReference>
<name>A0ABN8QGJ1_9CNID</name>
<gene>
    <name evidence="1" type="ORF">PEVE_00004873</name>
</gene>
<dbReference type="Proteomes" id="UP001159427">
    <property type="component" value="Unassembled WGS sequence"/>
</dbReference>
<keyword evidence="2" id="KW-1185">Reference proteome</keyword>